<keyword evidence="6" id="KW-0833">Ubl conjugation pathway</keyword>
<feature type="transmembrane region" description="Helical" evidence="11">
    <location>
        <begin position="127"/>
        <end position="151"/>
    </location>
</feature>
<sequence length="315" mass="35753">MNVREGENSLDNENCFSLGSKPNHKGNSIVPMNTEKAESEISEKPKHEPEERTCRICLEPEAPENKLISPCKCAGSVKYVHEECLKTWLASLDEDIENGKCELCSTKFLMDYKIKWRFLPKDACKEGVAQILFVPLLFAVIIMLCLILFLLCSKYLLEAQGEEQGYIIALILTCVFSILVLSILVVNAMKKLCFVIHLDEWHIHDQVFQPEEQQVKVEQTIERTMSVPPVLVIPKSIKLKGKRVRTPSLRPAMTPVNRGSRVVGFTPRYMTPGVSMMSASQSILTPMHTDPCTFRDTKARQNNSKLPFLDESFFE</sequence>
<dbReference type="SMART" id="SM00744">
    <property type="entry name" value="RINGv"/>
    <property type="match status" value="1"/>
</dbReference>
<evidence type="ECO:0000256" key="9">
    <source>
        <dbReference type="ARBA" id="ARBA00023136"/>
    </source>
</evidence>
<keyword evidence="2" id="KW-0808">Transferase</keyword>
<dbReference type="EMBL" id="CAJZBQ010000054">
    <property type="protein sequence ID" value="CAG9332065.1"/>
    <property type="molecule type" value="Genomic_DNA"/>
</dbReference>
<protein>
    <recommendedName>
        <fullName evidence="12">RING-CH-type domain-containing protein</fullName>
    </recommendedName>
</protein>
<dbReference type="InterPro" id="IPR011016">
    <property type="entry name" value="Znf_RING-CH"/>
</dbReference>
<comment type="subcellular location">
    <subcellularLocation>
        <location evidence="1">Membrane</location>
        <topology evidence="1">Multi-pass membrane protein</topology>
    </subcellularLocation>
</comment>
<evidence type="ECO:0000256" key="4">
    <source>
        <dbReference type="ARBA" id="ARBA00022723"/>
    </source>
</evidence>
<evidence type="ECO:0000256" key="2">
    <source>
        <dbReference type="ARBA" id="ARBA00022679"/>
    </source>
</evidence>
<keyword evidence="7" id="KW-0862">Zinc</keyword>
<evidence type="ECO:0000313" key="13">
    <source>
        <dbReference type="EMBL" id="CAG9332065.1"/>
    </source>
</evidence>
<accession>A0AAU9KDQ1</accession>
<dbReference type="PANTHER" id="PTHR46065:SF3">
    <property type="entry name" value="FI20425P1"/>
    <property type="match status" value="1"/>
</dbReference>
<dbReference type="GO" id="GO:0008270">
    <property type="term" value="F:zinc ion binding"/>
    <property type="evidence" value="ECO:0007669"/>
    <property type="project" value="UniProtKB-KW"/>
</dbReference>
<comment type="caution">
    <text evidence="13">The sequence shown here is derived from an EMBL/GenBank/DDBJ whole genome shotgun (WGS) entry which is preliminary data.</text>
</comment>
<evidence type="ECO:0000256" key="11">
    <source>
        <dbReference type="SAM" id="Phobius"/>
    </source>
</evidence>
<evidence type="ECO:0000259" key="12">
    <source>
        <dbReference type="PROSITE" id="PS51292"/>
    </source>
</evidence>
<dbReference type="GO" id="GO:0016020">
    <property type="term" value="C:membrane"/>
    <property type="evidence" value="ECO:0007669"/>
    <property type="project" value="UniProtKB-SubCell"/>
</dbReference>
<dbReference type="InterPro" id="IPR013083">
    <property type="entry name" value="Znf_RING/FYVE/PHD"/>
</dbReference>
<evidence type="ECO:0000313" key="14">
    <source>
        <dbReference type="Proteomes" id="UP001162131"/>
    </source>
</evidence>
<evidence type="ECO:0000256" key="1">
    <source>
        <dbReference type="ARBA" id="ARBA00004141"/>
    </source>
</evidence>
<dbReference type="Gene3D" id="3.30.40.10">
    <property type="entry name" value="Zinc/RING finger domain, C3HC4 (zinc finger)"/>
    <property type="match status" value="1"/>
</dbReference>
<dbReference type="CDD" id="cd16495">
    <property type="entry name" value="RING_CH-C4HC3_MARCH"/>
    <property type="match status" value="1"/>
</dbReference>
<dbReference type="Pfam" id="PF12906">
    <property type="entry name" value="RINGv"/>
    <property type="match status" value="1"/>
</dbReference>
<proteinExistence type="predicted"/>
<keyword evidence="8 11" id="KW-1133">Transmembrane helix</keyword>
<dbReference type="Proteomes" id="UP001162131">
    <property type="component" value="Unassembled WGS sequence"/>
</dbReference>
<keyword evidence="14" id="KW-1185">Reference proteome</keyword>
<keyword evidence="4" id="KW-0479">Metal-binding</keyword>
<evidence type="ECO:0000256" key="5">
    <source>
        <dbReference type="ARBA" id="ARBA00022771"/>
    </source>
</evidence>
<dbReference type="PANTHER" id="PTHR46065">
    <property type="entry name" value="E3 UBIQUITIN-PROTEIN LIGASE MARCH 2/3 FAMILY MEMBER"/>
    <property type="match status" value="1"/>
</dbReference>
<reference evidence="13" key="1">
    <citation type="submission" date="2021-09" db="EMBL/GenBank/DDBJ databases">
        <authorList>
            <consortium name="AG Swart"/>
            <person name="Singh M."/>
            <person name="Singh A."/>
            <person name="Seah K."/>
            <person name="Emmerich C."/>
        </authorList>
    </citation>
    <scope>NUCLEOTIDE SEQUENCE</scope>
    <source>
        <strain evidence="13">ATCC30299</strain>
    </source>
</reference>
<feature type="transmembrane region" description="Helical" evidence="11">
    <location>
        <begin position="166"/>
        <end position="186"/>
    </location>
</feature>
<name>A0AAU9KDQ1_9CILI</name>
<feature type="domain" description="RING-CH-type" evidence="12">
    <location>
        <begin position="46"/>
        <end position="111"/>
    </location>
</feature>
<feature type="compositionally biased region" description="Basic and acidic residues" evidence="10">
    <location>
        <begin position="35"/>
        <end position="47"/>
    </location>
</feature>
<evidence type="ECO:0000256" key="3">
    <source>
        <dbReference type="ARBA" id="ARBA00022692"/>
    </source>
</evidence>
<feature type="region of interest" description="Disordered" evidence="10">
    <location>
        <begin position="1"/>
        <end position="47"/>
    </location>
</feature>
<evidence type="ECO:0000256" key="6">
    <source>
        <dbReference type="ARBA" id="ARBA00022786"/>
    </source>
</evidence>
<dbReference type="AlphaFoldDB" id="A0AAU9KDQ1"/>
<evidence type="ECO:0000256" key="7">
    <source>
        <dbReference type="ARBA" id="ARBA00022833"/>
    </source>
</evidence>
<keyword evidence="5" id="KW-0863">Zinc-finger</keyword>
<keyword evidence="3 11" id="KW-0812">Transmembrane</keyword>
<organism evidence="13 14">
    <name type="scientific">Blepharisma stoltei</name>
    <dbReference type="NCBI Taxonomy" id="1481888"/>
    <lineage>
        <taxon>Eukaryota</taxon>
        <taxon>Sar</taxon>
        <taxon>Alveolata</taxon>
        <taxon>Ciliophora</taxon>
        <taxon>Postciliodesmatophora</taxon>
        <taxon>Heterotrichea</taxon>
        <taxon>Heterotrichida</taxon>
        <taxon>Blepharismidae</taxon>
        <taxon>Blepharisma</taxon>
    </lineage>
</organism>
<gene>
    <name evidence="13" type="ORF">BSTOLATCC_MIC55521</name>
</gene>
<dbReference type="PROSITE" id="PS51292">
    <property type="entry name" value="ZF_RING_CH"/>
    <property type="match status" value="1"/>
</dbReference>
<evidence type="ECO:0000256" key="8">
    <source>
        <dbReference type="ARBA" id="ARBA00022989"/>
    </source>
</evidence>
<dbReference type="SUPFAM" id="SSF57850">
    <property type="entry name" value="RING/U-box"/>
    <property type="match status" value="1"/>
</dbReference>
<dbReference type="GO" id="GO:0016740">
    <property type="term" value="F:transferase activity"/>
    <property type="evidence" value="ECO:0007669"/>
    <property type="project" value="UniProtKB-KW"/>
</dbReference>
<evidence type="ECO:0000256" key="10">
    <source>
        <dbReference type="SAM" id="MobiDB-lite"/>
    </source>
</evidence>
<keyword evidence="9 11" id="KW-0472">Membrane</keyword>